<reference evidence="1" key="1">
    <citation type="submission" date="2014-03" db="EMBL/GenBank/DDBJ databases">
        <authorList>
            <person name="Genoscope - CEA"/>
        </authorList>
    </citation>
    <scope>NUCLEOTIDE SEQUENCE [LARGE SCALE GENOMIC DNA]</scope>
    <source>
        <strain evidence="1">CF27</strain>
    </source>
</reference>
<protein>
    <submittedName>
        <fullName evidence="1">Uncharacterized protein</fullName>
    </submittedName>
</protein>
<reference evidence="1" key="2">
    <citation type="submission" date="2014-07" db="EMBL/GenBank/DDBJ databases">
        <title>Initial genome analysis of the psychrotolerant acidophile Acidithiobacillus ferrivorans CF27: insights into iron and sulfur oxidation pathways and into biofilm formation.</title>
        <authorList>
            <person name="Talla E."/>
            <person name="Hedrich S."/>
            <person name="Mangenot S."/>
            <person name="Ji B."/>
            <person name="Johnson D.B."/>
            <person name="Barbe V."/>
            <person name="Bonnefoy V."/>
        </authorList>
    </citation>
    <scope>NUCLEOTIDE SEQUENCE [LARGE SCALE GENOMIC DNA]</scope>
    <source>
        <strain evidence="1">CF27</strain>
    </source>
</reference>
<dbReference type="Proteomes" id="UP000193925">
    <property type="component" value="Chromosome AFERRI"/>
</dbReference>
<reference evidence="2 3" key="3">
    <citation type="submission" date="2017-03" db="EMBL/GenBank/DDBJ databases">
        <authorList>
            <person name="Regsiter A."/>
            <person name="William W."/>
        </authorList>
    </citation>
    <scope>NUCLEOTIDE SEQUENCE [LARGE SCALE GENOMIC DNA]</scope>
    <source>
        <strain evidence="2">PRJEB5721</strain>
    </source>
</reference>
<dbReference type="EMBL" id="CCCS020000052">
    <property type="protein sequence ID" value="CDQ11525.1"/>
    <property type="molecule type" value="Genomic_DNA"/>
</dbReference>
<evidence type="ECO:0000313" key="1">
    <source>
        <dbReference type="EMBL" id="CDQ11525.1"/>
    </source>
</evidence>
<keyword evidence="3" id="KW-1185">Reference proteome</keyword>
<gene>
    <name evidence="2" type="ORF">AFERRI_20984</name>
    <name evidence="1" type="ORF">AFERRI_560074</name>
</gene>
<evidence type="ECO:0000313" key="2">
    <source>
        <dbReference type="EMBL" id="SMH66195.1"/>
    </source>
</evidence>
<organism evidence="1">
    <name type="scientific">Acidithiobacillus ferrivorans</name>
    <dbReference type="NCBI Taxonomy" id="160808"/>
    <lineage>
        <taxon>Bacteria</taxon>
        <taxon>Pseudomonadati</taxon>
        <taxon>Pseudomonadota</taxon>
        <taxon>Acidithiobacillia</taxon>
        <taxon>Acidithiobacillales</taxon>
        <taxon>Acidithiobacillaceae</taxon>
        <taxon>Acidithiobacillus</taxon>
    </lineage>
</organism>
<dbReference type="EMBL" id="LT841305">
    <property type="protein sequence ID" value="SMH66195.1"/>
    <property type="molecule type" value="Genomic_DNA"/>
</dbReference>
<sequence>MAHAVSEAVGENPLIKMPLAEGLDILGAALVVDGVAISCRLSHWVVPLSNVSTWAHHQITTRLLAKSFFEKLGASFSASPLFYGGGRMVWKPREIDVGLWATLRGLQIRILLAPQTGIAIIWMSPQQRRGVNLKKLPTRIVSRPLKIREPFSLLAMAPAVASTPRCHAIRRGPFSKIGMLR</sequence>
<name>A0A060UT15_9PROT</name>
<evidence type="ECO:0000313" key="3">
    <source>
        <dbReference type="Proteomes" id="UP000193925"/>
    </source>
</evidence>
<accession>A0A060UT15</accession>
<dbReference type="AlphaFoldDB" id="A0A060UT15"/>
<proteinExistence type="predicted"/>